<name>E2AER7_CAMFO</name>
<protein>
    <submittedName>
        <fullName evidence="1">Uncharacterized protein</fullName>
    </submittedName>
</protein>
<gene>
    <name evidence="1" type="ORF">EAG_00484</name>
</gene>
<feature type="non-terminal residue" evidence="1">
    <location>
        <position position="1"/>
    </location>
</feature>
<dbReference type="InParanoid" id="E2AER7"/>
<accession>E2AER7</accession>
<reference evidence="1 2" key="1">
    <citation type="journal article" date="2010" name="Science">
        <title>Genomic comparison of the ants Camponotus floridanus and Harpegnathos saltator.</title>
        <authorList>
            <person name="Bonasio R."/>
            <person name="Zhang G."/>
            <person name="Ye C."/>
            <person name="Mutti N.S."/>
            <person name="Fang X."/>
            <person name="Qin N."/>
            <person name="Donahue G."/>
            <person name="Yang P."/>
            <person name="Li Q."/>
            <person name="Li C."/>
            <person name="Zhang P."/>
            <person name="Huang Z."/>
            <person name="Berger S.L."/>
            <person name="Reinberg D."/>
            <person name="Wang J."/>
            <person name="Liebig J."/>
        </authorList>
    </citation>
    <scope>NUCLEOTIDE SEQUENCE [LARGE SCALE GENOMIC DNA]</scope>
    <source>
        <strain evidence="2">C129</strain>
    </source>
</reference>
<sequence length="86" mass="9665">IQSFDYGYIEFGNKPPVITRDALKNRNTNIKAAEMMCFVGNFGLVIGHLIPEGDNVWLIYTTLCNIMDIVLVPSYQIGTQNLLKIS</sequence>
<evidence type="ECO:0000313" key="1">
    <source>
        <dbReference type="EMBL" id="EFN68072.1"/>
    </source>
</evidence>
<organism evidence="2">
    <name type="scientific">Camponotus floridanus</name>
    <name type="common">Florida carpenter ant</name>
    <dbReference type="NCBI Taxonomy" id="104421"/>
    <lineage>
        <taxon>Eukaryota</taxon>
        <taxon>Metazoa</taxon>
        <taxon>Ecdysozoa</taxon>
        <taxon>Arthropoda</taxon>
        <taxon>Hexapoda</taxon>
        <taxon>Insecta</taxon>
        <taxon>Pterygota</taxon>
        <taxon>Neoptera</taxon>
        <taxon>Endopterygota</taxon>
        <taxon>Hymenoptera</taxon>
        <taxon>Apocrita</taxon>
        <taxon>Aculeata</taxon>
        <taxon>Formicoidea</taxon>
        <taxon>Formicidae</taxon>
        <taxon>Formicinae</taxon>
        <taxon>Camponotus</taxon>
    </lineage>
</organism>
<dbReference type="EMBL" id="GL438915">
    <property type="protein sequence ID" value="EFN68072.1"/>
    <property type="molecule type" value="Genomic_DNA"/>
</dbReference>
<dbReference type="OMA" id="CNIMDIV"/>
<evidence type="ECO:0000313" key="2">
    <source>
        <dbReference type="Proteomes" id="UP000000311"/>
    </source>
</evidence>
<dbReference type="AlphaFoldDB" id="E2AER7"/>
<proteinExistence type="predicted"/>
<dbReference type="Proteomes" id="UP000000311">
    <property type="component" value="Unassembled WGS sequence"/>
</dbReference>
<keyword evidence="2" id="KW-1185">Reference proteome</keyword>
<feature type="non-terminal residue" evidence="1">
    <location>
        <position position="86"/>
    </location>
</feature>